<dbReference type="InterPro" id="IPR050733">
    <property type="entry name" value="Vitellogenin/Apolipophorin"/>
</dbReference>
<dbReference type="Proteomes" id="UP000887564">
    <property type="component" value="Unplaced"/>
</dbReference>
<evidence type="ECO:0000256" key="3">
    <source>
        <dbReference type="ARBA" id="ARBA00022729"/>
    </source>
</evidence>
<dbReference type="GO" id="GO:0045735">
    <property type="term" value="F:nutrient reservoir activity"/>
    <property type="evidence" value="ECO:0007669"/>
    <property type="project" value="UniProtKB-KW"/>
</dbReference>
<protein>
    <submittedName>
        <fullName evidence="10">Vitellogenin domain-containing protein</fullName>
    </submittedName>
</protein>
<dbReference type="InterPro" id="IPR011030">
    <property type="entry name" value="Lipovitellin_superhlx_dom"/>
</dbReference>
<dbReference type="InterPro" id="IPR015816">
    <property type="entry name" value="Vitellinogen_b-sht_N"/>
</dbReference>
<comment type="caution">
    <text evidence="7">Lacks conserved residue(s) required for the propagation of feature annotation.</text>
</comment>
<dbReference type="Pfam" id="PF01347">
    <property type="entry name" value="Vitellogenin_N"/>
    <property type="match status" value="3"/>
</dbReference>
<evidence type="ECO:0000256" key="6">
    <source>
        <dbReference type="ARBA" id="ARBA00023180"/>
    </source>
</evidence>
<evidence type="ECO:0000313" key="10">
    <source>
        <dbReference type="WBParaSite" id="PEQ_0001350301-mRNA-1"/>
    </source>
</evidence>
<dbReference type="InterPro" id="IPR001747">
    <property type="entry name" value="Vitellogenin_N"/>
</dbReference>
<comment type="subcellular location">
    <subcellularLocation>
        <location evidence="1">Secreted</location>
    </subcellularLocation>
</comment>
<proteinExistence type="predicted"/>
<dbReference type="InterPro" id="IPR015819">
    <property type="entry name" value="Lipid_transp_b-sht_shell"/>
</dbReference>
<dbReference type="PANTHER" id="PTHR23345:SF15">
    <property type="entry name" value="VITELLOGENIN 1-RELATED"/>
    <property type="match status" value="1"/>
</dbReference>
<dbReference type="Gene3D" id="2.30.230.10">
    <property type="entry name" value="Lipovitellin, beta-sheet shell regions, chain A"/>
    <property type="match status" value="1"/>
</dbReference>
<evidence type="ECO:0000256" key="5">
    <source>
        <dbReference type="ARBA" id="ARBA00023157"/>
    </source>
</evidence>
<dbReference type="PROSITE" id="PS51211">
    <property type="entry name" value="VITELLOGENIN"/>
    <property type="match status" value="1"/>
</dbReference>
<dbReference type="Gene3D" id="1.25.10.20">
    <property type="entry name" value="Vitellinogen, superhelical"/>
    <property type="match status" value="1"/>
</dbReference>
<keyword evidence="9" id="KW-1185">Reference proteome</keyword>
<keyword evidence="5" id="KW-1015">Disulfide bond</keyword>
<reference evidence="10" key="1">
    <citation type="submission" date="2022-11" db="UniProtKB">
        <authorList>
            <consortium name="WormBaseParasite"/>
        </authorList>
    </citation>
    <scope>IDENTIFICATION</scope>
</reference>
<keyword evidence="6" id="KW-0325">Glycoprotein</keyword>
<sequence>NGDGCRTQRIYRYLHKGQISNGLSKLSTQNAAARIEAQVALMFPNNQRTALFHLEKIRVGSINGDLPVPSEVKRFEIFEEKDIEEENFKLLSLPLRFKYVDGLVSEIEFDRDDESWSENIKRALLDLLQVNLKKNRRTDIQGERRLSEHIDILEKRYDRASAVDFFTAQEELLFTGIIGSIVFNYKIIGNRNRFLIKDAEVESQYLFAPLGETHVAMKSVVVGRLELLKITKDRTRWEEPRSENKQSLIDGSCCALGIESEVTHQMTRLTGLLGMCSMQELLKIVNGLCQRGHFDDRTEKKVCDILVDALAVAGTKNTIEVLVEKIEQRRISTLKAAVAMKSLVNVKVVSEKQIDLIFRLCKKDLCEGDLLLKQSCFLTVSGMINALCKENNDHLAIELTNENPLPATNFIPQMQKQNSYSTTYCDCYRSLWRCSAAQKHALKTLANVGIDLSVYELEKIIANRKHEEISRVQAIDALRQLRNVMLRKIQQLLMPIFKDKSQRPEIRITALTQTIHTLPQRTVLDQIAETLLHEQSHQVHSFTYSIMKIFASSENPCQKALSKIGFSLDLASTFTKDGVLPRQFMVNFDTIADEQWKKSNLQFGFYQYSAE</sequence>
<accession>A0A914S4H0</accession>
<organism evidence="9 10">
    <name type="scientific">Parascaris equorum</name>
    <name type="common">Equine roundworm</name>
    <dbReference type="NCBI Taxonomy" id="6256"/>
    <lineage>
        <taxon>Eukaryota</taxon>
        <taxon>Metazoa</taxon>
        <taxon>Ecdysozoa</taxon>
        <taxon>Nematoda</taxon>
        <taxon>Chromadorea</taxon>
        <taxon>Rhabditida</taxon>
        <taxon>Spirurina</taxon>
        <taxon>Ascaridomorpha</taxon>
        <taxon>Ascaridoidea</taxon>
        <taxon>Ascarididae</taxon>
        <taxon>Parascaris</taxon>
    </lineage>
</organism>
<dbReference type="SUPFAM" id="SSF48431">
    <property type="entry name" value="Lipovitellin-phosvitin complex, superhelical domain"/>
    <property type="match status" value="1"/>
</dbReference>
<dbReference type="SUPFAM" id="SSF56968">
    <property type="entry name" value="Lipovitellin-phosvitin complex, beta-sheet shell regions"/>
    <property type="match status" value="1"/>
</dbReference>
<dbReference type="SMART" id="SM00638">
    <property type="entry name" value="LPD_N"/>
    <property type="match status" value="1"/>
</dbReference>
<feature type="domain" description="Vitellogenin" evidence="8">
    <location>
        <begin position="5"/>
        <end position="611"/>
    </location>
</feature>
<evidence type="ECO:0000259" key="8">
    <source>
        <dbReference type="PROSITE" id="PS51211"/>
    </source>
</evidence>
<evidence type="ECO:0000313" key="9">
    <source>
        <dbReference type="Proteomes" id="UP000887564"/>
    </source>
</evidence>
<dbReference type="PANTHER" id="PTHR23345">
    <property type="entry name" value="VITELLOGENIN-RELATED"/>
    <property type="match status" value="1"/>
</dbReference>
<evidence type="ECO:0000256" key="2">
    <source>
        <dbReference type="ARBA" id="ARBA00022525"/>
    </source>
</evidence>
<dbReference type="WBParaSite" id="PEQ_0001350301-mRNA-1">
    <property type="protein sequence ID" value="PEQ_0001350301-mRNA-1"/>
    <property type="gene ID" value="PEQ_0001350301"/>
</dbReference>
<evidence type="ECO:0000256" key="1">
    <source>
        <dbReference type="ARBA" id="ARBA00004613"/>
    </source>
</evidence>
<dbReference type="AlphaFoldDB" id="A0A914S4H0"/>
<keyword evidence="4" id="KW-0758">Storage protein</keyword>
<keyword evidence="3" id="KW-0732">Signal</keyword>
<keyword evidence="2" id="KW-0964">Secreted</keyword>
<dbReference type="GO" id="GO:0005576">
    <property type="term" value="C:extracellular region"/>
    <property type="evidence" value="ECO:0007669"/>
    <property type="project" value="UniProtKB-SubCell"/>
</dbReference>
<evidence type="ECO:0000256" key="7">
    <source>
        <dbReference type="PROSITE-ProRule" id="PRU00557"/>
    </source>
</evidence>
<name>A0A914S4H0_PAREQ</name>
<evidence type="ECO:0000256" key="4">
    <source>
        <dbReference type="ARBA" id="ARBA00022761"/>
    </source>
</evidence>
<dbReference type="FunFam" id="1.25.10.20:FF:000003">
    <property type="entry name" value="Vitellogenin C"/>
    <property type="match status" value="1"/>
</dbReference>
<dbReference type="GO" id="GO:0005319">
    <property type="term" value="F:lipid transporter activity"/>
    <property type="evidence" value="ECO:0007669"/>
    <property type="project" value="InterPro"/>
</dbReference>